<evidence type="ECO:0000313" key="3">
    <source>
        <dbReference type="EMBL" id="QSQ12087.1"/>
    </source>
</evidence>
<gene>
    <name evidence="3" type="ORF">JY572_27410</name>
</gene>
<evidence type="ECO:0000256" key="2">
    <source>
        <dbReference type="SAM" id="MobiDB-lite"/>
    </source>
</evidence>
<protein>
    <submittedName>
        <fullName evidence="3">FG-GAP repeat protein</fullName>
    </submittedName>
</protein>
<feature type="region of interest" description="Disordered" evidence="2">
    <location>
        <begin position="112"/>
        <end position="131"/>
    </location>
</feature>
<dbReference type="Pfam" id="PF14312">
    <property type="entry name" value="FG-GAP_2"/>
    <property type="match status" value="2"/>
</dbReference>
<evidence type="ECO:0000313" key="4">
    <source>
        <dbReference type="Proteomes" id="UP000663090"/>
    </source>
</evidence>
<keyword evidence="4" id="KW-1185">Reference proteome</keyword>
<keyword evidence="1" id="KW-0732">Signal</keyword>
<name>A0ABX7N053_9BACT</name>
<dbReference type="PANTHER" id="PTHR36220">
    <property type="entry name" value="UNNAMED PRODUCT"/>
    <property type="match status" value="1"/>
</dbReference>
<dbReference type="Proteomes" id="UP000663090">
    <property type="component" value="Chromosome"/>
</dbReference>
<dbReference type="Gene3D" id="2.130.10.130">
    <property type="entry name" value="Integrin alpha, N-terminal"/>
    <property type="match status" value="1"/>
</dbReference>
<sequence length="163" mass="16673">MDCGDGFGGAVAIQGDTAVIGAPLDTTKHLIRMRMGSAYVFTRSGPTWSLQQKLLLPTDDAEGADGFGSSVAMSGNTVLIGAPLQGISSAAPNVEASISSSATEVPGLFSSGCERPGRTEPPRTASAGALRSRVTTRGLEFRDDTATLADVGSAYSFIRSGNT</sequence>
<evidence type="ECO:0000256" key="1">
    <source>
        <dbReference type="ARBA" id="ARBA00022729"/>
    </source>
</evidence>
<organism evidence="3 4">
    <name type="scientific">Myxococcus landrumensis</name>
    <dbReference type="NCBI Taxonomy" id="2813577"/>
    <lineage>
        <taxon>Bacteria</taxon>
        <taxon>Pseudomonadati</taxon>
        <taxon>Myxococcota</taxon>
        <taxon>Myxococcia</taxon>
        <taxon>Myxococcales</taxon>
        <taxon>Cystobacterineae</taxon>
        <taxon>Myxococcaceae</taxon>
        <taxon>Myxococcus</taxon>
    </lineage>
</organism>
<proteinExistence type="predicted"/>
<dbReference type="EMBL" id="CP071091">
    <property type="protein sequence ID" value="QSQ12087.1"/>
    <property type="molecule type" value="Genomic_DNA"/>
</dbReference>
<dbReference type="InterPro" id="IPR028994">
    <property type="entry name" value="Integrin_alpha_N"/>
</dbReference>
<dbReference type="InterPro" id="IPR013517">
    <property type="entry name" value="FG-GAP"/>
</dbReference>
<reference evidence="3 4" key="1">
    <citation type="submission" date="2021-02" db="EMBL/GenBank/DDBJ databases">
        <title>De Novo genome assembly of isolated myxobacteria.</title>
        <authorList>
            <person name="Stevens D.C."/>
        </authorList>
    </citation>
    <scope>NUCLEOTIDE SEQUENCE [LARGE SCALE GENOMIC DNA]</scope>
    <source>
        <strain evidence="3 4">SCHIC003</strain>
    </source>
</reference>
<accession>A0ABX7N053</accession>
<dbReference type="PANTHER" id="PTHR36220:SF1">
    <property type="entry name" value="GAMMA TUBULIN COMPLEX COMPONENT C-TERMINAL DOMAIN-CONTAINING PROTEIN"/>
    <property type="match status" value="1"/>
</dbReference>